<dbReference type="EMBL" id="HBNR01067194">
    <property type="protein sequence ID" value="CAE4639856.1"/>
    <property type="molecule type" value="Transcribed_RNA"/>
</dbReference>
<reference evidence="7" key="1">
    <citation type="submission" date="2021-01" db="EMBL/GenBank/DDBJ databases">
        <authorList>
            <person name="Corre E."/>
            <person name="Pelletier E."/>
            <person name="Niang G."/>
            <person name="Scheremetjew M."/>
            <person name="Finn R."/>
            <person name="Kale V."/>
            <person name="Holt S."/>
            <person name="Cochrane G."/>
            <person name="Meng A."/>
            <person name="Brown T."/>
            <person name="Cohen L."/>
        </authorList>
    </citation>
    <scope>NUCLEOTIDE SEQUENCE</scope>
    <source>
        <strain evidence="7">CCMP3105</strain>
    </source>
</reference>
<feature type="compositionally biased region" description="Basic and acidic residues" evidence="4">
    <location>
        <begin position="31"/>
        <end position="40"/>
    </location>
</feature>
<keyword evidence="2" id="KW-0645">Protease</keyword>
<dbReference type="SMART" id="SM01179">
    <property type="entry name" value="DUF862"/>
    <property type="match status" value="1"/>
</dbReference>
<accession>A0A6T1JAS3</accession>
<dbReference type="GO" id="GO:0006508">
    <property type="term" value="P:proteolysis"/>
    <property type="evidence" value="ECO:0007669"/>
    <property type="project" value="UniProtKB-KW"/>
</dbReference>
<dbReference type="PANTHER" id="PTHR12378">
    <property type="entry name" value="DESUMOYLATING ISOPEPTIDASE"/>
    <property type="match status" value="1"/>
</dbReference>
<evidence type="ECO:0000256" key="3">
    <source>
        <dbReference type="ARBA" id="ARBA00022801"/>
    </source>
</evidence>
<gene>
    <name evidence="6" type="ORF">AMON00008_LOCUS47497</name>
    <name evidence="7" type="ORF">AMON00008_LOCUS47498</name>
</gene>
<dbReference type="Gene3D" id="3.90.1720.30">
    <property type="entry name" value="PPPDE domains"/>
    <property type="match status" value="1"/>
</dbReference>
<dbReference type="PANTHER" id="PTHR12378:SF80">
    <property type="entry name" value="IP06716P-RELATED"/>
    <property type="match status" value="1"/>
</dbReference>
<evidence type="ECO:0000259" key="5">
    <source>
        <dbReference type="PROSITE" id="PS51858"/>
    </source>
</evidence>
<sequence length="236" mass="25496">MGNACVRTPLEDEYGGGPEPLEQVPIPYPRPGREAGREGADSPAEVTLHIYDVGTSGSSTKLNGLLRPLGAGVFHCGVEVFGGEWSYSDTVTGAGAAIFCDRPRCCPGHTYVESLAMGRTSLREFEFLSFIRASERDWTAERYDVLKRNCCHFSDYVCRRLGVGAIPLWAKSLADTGAALADTKDKCSEVFGQAADALCCKASPGAEIVEMVDVCRYSSDDLPRARRVRSSAKLSL</sequence>
<proteinExistence type="inferred from homology"/>
<protein>
    <recommendedName>
        <fullName evidence="5">PPPDE domain-containing protein</fullName>
    </recommendedName>
</protein>
<evidence type="ECO:0000256" key="2">
    <source>
        <dbReference type="ARBA" id="ARBA00022670"/>
    </source>
</evidence>
<dbReference type="PROSITE" id="PS51858">
    <property type="entry name" value="PPPDE"/>
    <property type="match status" value="1"/>
</dbReference>
<dbReference type="GO" id="GO:0101005">
    <property type="term" value="F:deubiquitinase activity"/>
    <property type="evidence" value="ECO:0007669"/>
    <property type="project" value="TreeGrafter"/>
</dbReference>
<dbReference type="EMBL" id="HBNR01067193">
    <property type="protein sequence ID" value="CAE4639854.1"/>
    <property type="molecule type" value="Transcribed_RNA"/>
</dbReference>
<dbReference type="InterPro" id="IPR008580">
    <property type="entry name" value="PPPDE_dom"/>
</dbReference>
<feature type="region of interest" description="Disordered" evidence="4">
    <location>
        <begin position="1"/>
        <end position="41"/>
    </location>
</feature>
<organism evidence="7">
    <name type="scientific">Alexandrium monilatum</name>
    <dbReference type="NCBI Taxonomy" id="311494"/>
    <lineage>
        <taxon>Eukaryota</taxon>
        <taxon>Sar</taxon>
        <taxon>Alveolata</taxon>
        <taxon>Dinophyceae</taxon>
        <taxon>Gonyaulacales</taxon>
        <taxon>Pyrocystaceae</taxon>
        <taxon>Alexandrium</taxon>
    </lineage>
</organism>
<dbReference type="AlphaFoldDB" id="A0A6T1JAS3"/>
<keyword evidence="3" id="KW-0378">Hydrolase</keyword>
<feature type="domain" description="PPPDE" evidence="5">
    <location>
        <begin position="44"/>
        <end position="200"/>
    </location>
</feature>
<dbReference type="InterPro" id="IPR042266">
    <property type="entry name" value="PPPDE_sf"/>
</dbReference>
<evidence type="ECO:0000256" key="1">
    <source>
        <dbReference type="ARBA" id="ARBA00008140"/>
    </source>
</evidence>
<evidence type="ECO:0000313" key="7">
    <source>
        <dbReference type="EMBL" id="CAE4639856.1"/>
    </source>
</evidence>
<comment type="similarity">
    <text evidence="1">Belongs to the DeSI family.</text>
</comment>
<evidence type="ECO:0000313" key="6">
    <source>
        <dbReference type="EMBL" id="CAE4639854.1"/>
    </source>
</evidence>
<name>A0A6T1JAS3_9DINO</name>
<dbReference type="Pfam" id="PF05903">
    <property type="entry name" value="Peptidase_C97"/>
    <property type="match status" value="1"/>
</dbReference>
<evidence type="ECO:0000256" key="4">
    <source>
        <dbReference type="SAM" id="MobiDB-lite"/>
    </source>
</evidence>
<dbReference type="GO" id="GO:0016579">
    <property type="term" value="P:protein deubiquitination"/>
    <property type="evidence" value="ECO:0007669"/>
    <property type="project" value="TreeGrafter"/>
</dbReference>